<dbReference type="AlphaFoldDB" id="A0AA39DIX4"/>
<feature type="signal peptide" evidence="5">
    <location>
        <begin position="1"/>
        <end position="18"/>
    </location>
</feature>
<keyword evidence="3" id="KW-0630">Potassium</keyword>
<keyword evidence="4" id="KW-0406">Ion transport</keyword>
<keyword evidence="2" id="KW-0633">Potassium transport</keyword>
<sequence length="182" mass="20043">MKGSHMVVLVALLIATMGKDIGTHQAHAKIQSPRLDALGLLLTHKTHFTIQTTIILPHCKGMCTYVCITEVLQCAPCSIRILVDWGLGLTTKIFYERLVGHIAHMEEYLANSAETMSALQSLKEQYRLIVVDQGVSVNTVLTARMNVWMRCPELGPIGDFLLGSDSVVSASIMITHTVLKEN</sequence>
<evidence type="ECO:0000256" key="5">
    <source>
        <dbReference type="SAM" id="SignalP"/>
    </source>
</evidence>
<keyword evidence="5" id="KW-0732">Signal</keyword>
<name>A0AA39DIX4_VITRO</name>
<evidence type="ECO:0000256" key="3">
    <source>
        <dbReference type="ARBA" id="ARBA00022958"/>
    </source>
</evidence>
<accession>A0AA39DIX4</accession>
<protein>
    <submittedName>
        <fullName evidence="6">Uncharacterized protein</fullName>
    </submittedName>
</protein>
<organism evidence="6 7">
    <name type="scientific">Vitis rotundifolia</name>
    <name type="common">Muscadine grape</name>
    <dbReference type="NCBI Taxonomy" id="103349"/>
    <lineage>
        <taxon>Eukaryota</taxon>
        <taxon>Viridiplantae</taxon>
        <taxon>Streptophyta</taxon>
        <taxon>Embryophyta</taxon>
        <taxon>Tracheophyta</taxon>
        <taxon>Spermatophyta</taxon>
        <taxon>Magnoliopsida</taxon>
        <taxon>eudicotyledons</taxon>
        <taxon>Gunneridae</taxon>
        <taxon>Pentapetalae</taxon>
        <taxon>rosids</taxon>
        <taxon>Vitales</taxon>
        <taxon>Vitaceae</taxon>
        <taxon>Viteae</taxon>
        <taxon>Vitis</taxon>
    </lineage>
</organism>
<gene>
    <name evidence="6" type="ORF">PVL29_017633</name>
</gene>
<evidence type="ECO:0000256" key="2">
    <source>
        <dbReference type="ARBA" id="ARBA00022538"/>
    </source>
</evidence>
<reference evidence="6 7" key="1">
    <citation type="journal article" date="2023" name="BMC Biotechnol.">
        <title>Vitis rotundifolia cv Carlos genome sequencing.</title>
        <authorList>
            <person name="Huff M."/>
            <person name="Hulse-Kemp A."/>
            <person name="Scheffler B."/>
            <person name="Youngblood R."/>
            <person name="Simpson S."/>
            <person name="Babiker E."/>
            <person name="Staton M."/>
        </authorList>
    </citation>
    <scope>NUCLEOTIDE SEQUENCE [LARGE SCALE GENOMIC DNA]</scope>
    <source>
        <tissue evidence="6">Leaf</tissue>
    </source>
</reference>
<evidence type="ECO:0000256" key="1">
    <source>
        <dbReference type="ARBA" id="ARBA00022448"/>
    </source>
</evidence>
<dbReference type="GO" id="GO:0012505">
    <property type="term" value="C:endomembrane system"/>
    <property type="evidence" value="ECO:0007669"/>
    <property type="project" value="TreeGrafter"/>
</dbReference>
<evidence type="ECO:0000313" key="7">
    <source>
        <dbReference type="Proteomes" id="UP001168098"/>
    </source>
</evidence>
<dbReference type="GO" id="GO:0006885">
    <property type="term" value="P:regulation of pH"/>
    <property type="evidence" value="ECO:0007669"/>
    <property type="project" value="TreeGrafter"/>
</dbReference>
<dbReference type="PANTHER" id="PTHR32468:SF145">
    <property type="entry name" value="CATION_H(+) ANTIPORTER 28"/>
    <property type="match status" value="1"/>
</dbReference>
<comment type="caution">
    <text evidence="6">The sequence shown here is derived from an EMBL/GenBank/DDBJ whole genome shotgun (WGS) entry which is preliminary data.</text>
</comment>
<dbReference type="PANTHER" id="PTHR32468">
    <property type="entry name" value="CATION/H + ANTIPORTER"/>
    <property type="match status" value="1"/>
</dbReference>
<dbReference type="EMBL" id="JARBHA010000013">
    <property type="protein sequence ID" value="KAJ9685674.1"/>
    <property type="molecule type" value="Genomic_DNA"/>
</dbReference>
<dbReference type="InterPro" id="IPR050794">
    <property type="entry name" value="CPA2_transporter"/>
</dbReference>
<keyword evidence="7" id="KW-1185">Reference proteome</keyword>
<evidence type="ECO:0000313" key="6">
    <source>
        <dbReference type="EMBL" id="KAJ9685674.1"/>
    </source>
</evidence>
<feature type="chain" id="PRO_5041337979" evidence="5">
    <location>
        <begin position="19"/>
        <end position="182"/>
    </location>
</feature>
<evidence type="ECO:0000256" key="4">
    <source>
        <dbReference type="ARBA" id="ARBA00023065"/>
    </source>
</evidence>
<dbReference type="GO" id="GO:0006813">
    <property type="term" value="P:potassium ion transport"/>
    <property type="evidence" value="ECO:0007669"/>
    <property type="project" value="UniProtKB-KW"/>
</dbReference>
<dbReference type="GO" id="GO:0098662">
    <property type="term" value="P:inorganic cation transmembrane transport"/>
    <property type="evidence" value="ECO:0007669"/>
    <property type="project" value="TreeGrafter"/>
</dbReference>
<dbReference type="Proteomes" id="UP001168098">
    <property type="component" value="Unassembled WGS sequence"/>
</dbReference>
<proteinExistence type="predicted"/>
<keyword evidence="1" id="KW-0813">Transport</keyword>